<feature type="region of interest" description="Disordered" evidence="1">
    <location>
        <begin position="1"/>
        <end position="24"/>
    </location>
</feature>
<evidence type="ECO:0000259" key="2">
    <source>
        <dbReference type="Pfam" id="PF05685"/>
    </source>
</evidence>
<dbReference type="RefSeq" id="WP_341351874.1">
    <property type="nucleotide sequence ID" value="NZ_CP036455.1"/>
</dbReference>
<organism evidence="3 4">
    <name type="scientific">Streptomonospora litoralis</name>
    <dbReference type="NCBI Taxonomy" id="2498135"/>
    <lineage>
        <taxon>Bacteria</taxon>
        <taxon>Bacillati</taxon>
        <taxon>Actinomycetota</taxon>
        <taxon>Actinomycetes</taxon>
        <taxon>Streptosporangiales</taxon>
        <taxon>Nocardiopsidaceae</taxon>
        <taxon>Streptomonospora</taxon>
    </lineage>
</organism>
<dbReference type="InterPro" id="IPR012296">
    <property type="entry name" value="Nuclease_put_TT1808"/>
</dbReference>
<dbReference type="Gene3D" id="3.90.1570.10">
    <property type="entry name" value="tt1808, chain A"/>
    <property type="match status" value="1"/>
</dbReference>
<accession>A0A4P6Q3L0</accession>
<evidence type="ECO:0000313" key="4">
    <source>
        <dbReference type="Proteomes" id="UP000292235"/>
    </source>
</evidence>
<reference evidence="3 4" key="1">
    <citation type="submission" date="2019-02" db="EMBL/GenBank/DDBJ databases">
        <authorList>
            <person name="Khodamoradi S."/>
            <person name="Hahnke R.L."/>
            <person name="Kaempfer P."/>
            <person name="Schumann P."/>
            <person name="Rohde M."/>
            <person name="Steinert M."/>
            <person name="Luzhetskyy A."/>
            <person name="Wink J."/>
            <person name="Ruckert C."/>
        </authorList>
    </citation>
    <scope>NUCLEOTIDE SEQUENCE [LARGE SCALE GENOMIC DNA]</scope>
    <source>
        <strain evidence="3 4">M2</strain>
    </source>
</reference>
<evidence type="ECO:0000313" key="3">
    <source>
        <dbReference type="EMBL" id="QBI53851.1"/>
    </source>
</evidence>
<feature type="domain" description="Putative restriction endonuclease" evidence="2">
    <location>
        <begin position="19"/>
        <end position="174"/>
    </location>
</feature>
<dbReference type="AlphaFoldDB" id="A0A4P6Q3L0"/>
<evidence type="ECO:0000256" key="1">
    <source>
        <dbReference type="SAM" id="MobiDB-lite"/>
    </source>
</evidence>
<dbReference type="Proteomes" id="UP000292235">
    <property type="component" value="Chromosome"/>
</dbReference>
<dbReference type="SUPFAM" id="SSF52980">
    <property type="entry name" value="Restriction endonuclease-like"/>
    <property type="match status" value="1"/>
</dbReference>
<dbReference type="CDD" id="cd06260">
    <property type="entry name" value="DUF820-like"/>
    <property type="match status" value="1"/>
</dbReference>
<protein>
    <recommendedName>
        <fullName evidence="2">Putative restriction endonuclease domain-containing protein</fullName>
    </recommendedName>
</protein>
<dbReference type="KEGG" id="strr:EKD16_10325"/>
<dbReference type="InterPro" id="IPR011335">
    <property type="entry name" value="Restrct_endonuc-II-like"/>
</dbReference>
<sequence length="210" mass="23678">MVLMSIGETDPHPRPLTVEDLEHTPDDGKRYELVDGRLDVSPAPSLLHADINERLSIALFRQSPKGFIRASGAGINFNADRTHHRIPDLSVIHRSAREEPYLTRPPLLAVEIVSKSSVFHDHHIKRFEYAKFGIESYWIVNPGEVAEEAGIIELRLEDGQYRDASRAVGRDVFKTDAPFPFSLVPYWLQADTDDWADHIDGSGIPEEEST</sequence>
<dbReference type="PANTHER" id="PTHR34107">
    <property type="entry name" value="SLL0198 PROTEIN-RELATED"/>
    <property type="match status" value="1"/>
</dbReference>
<keyword evidence="4" id="KW-1185">Reference proteome</keyword>
<dbReference type="Pfam" id="PF05685">
    <property type="entry name" value="Uma2"/>
    <property type="match status" value="1"/>
</dbReference>
<dbReference type="EMBL" id="CP036455">
    <property type="protein sequence ID" value="QBI53851.1"/>
    <property type="molecule type" value="Genomic_DNA"/>
</dbReference>
<dbReference type="InterPro" id="IPR008538">
    <property type="entry name" value="Uma2"/>
</dbReference>
<name>A0A4P6Q3L0_9ACTN</name>
<dbReference type="PANTHER" id="PTHR34107:SF2">
    <property type="entry name" value="SLL0888 PROTEIN"/>
    <property type="match status" value="1"/>
</dbReference>
<proteinExistence type="predicted"/>
<gene>
    <name evidence="3" type="ORF">EKD16_10325</name>
</gene>